<organism evidence="2 3">
    <name type="scientific">Trichogramma kaykai</name>
    <dbReference type="NCBI Taxonomy" id="54128"/>
    <lineage>
        <taxon>Eukaryota</taxon>
        <taxon>Metazoa</taxon>
        <taxon>Ecdysozoa</taxon>
        <taxon>Arthropoda</taxon>
        <taxon>Hexapoda</taxon>
        <taxon>Insecta</taxon>
        <taxon>Pterygota</taxon>
        <taxon>Neoptera</taxon>
        <taxon>Endopterygota</taxon>
        <taxon>Hymenoptera</taxon>
        <taxon>Apocrita</taxon>
        <taxon>Proctotrupomorpha</taxon>
        <taxon>Chalcidoidea</taxon>
        <taxon>Trichogrammatidae</taxon>
        <taxon>Trichogramma</taxon>
    </lineage>
</organism>
<dbReference type="Proteomes" id="UP001627154">
    <property type="component" value="Unassembled WGS sequence"/>
</dbReference>
<name>A0ABD2VTJ3_9HYME</name>
<protein>
    <submittedName>
        <fullName evidence="2">Uncharacterized protein</fullName>
    </submittedName>
</protein>
<accession>A0ABD2VTJ3</accession>
<comment type="caution">
    <text evidence="2">The sequence shown here is derived from an EMBL/GenBank/DDBJ whole genome shotgun (WGS) entry which is preliminary data.</text>
</comment>
<sequence length="129" mass="15250">MGVRPNIWRFLNTMKKVMLGYTIDYAKSTCIMPEEMAMNGSQNYLLTLKKQTSCQKQIGSFCLILCKLAVSPTLSKQLQQEEQQLPQEEQQQLQQEEQQQLQQEEQQQLQQEEQQLPQEEQQQQLEQEE</sequence>
<proteinExistence type="predicted"/>
<evidence type="ECO:0000256" key="1">
    <source>
        <dbReference type="SAM" id="MobiDB-lite"/>
    </source>
</evidence>
<evidence type="ECO:0000313" key="2">
    <source>
        <dbReference type="EMBL" id="KAL3384010.1"/>
    </source>
</evidence>
<evidence type="ECO:0000313" key="3">
    <source>
        <dbReference type="Proteomes" id="UP001627154"/>
    </source>
</evidence>
<keyword evidence="3" id="KW-1185">Reference proteome</keyword>
<reference evidence="2 3" key="1">
    <citation type="journal article" date="2024" name="bioRxiv">
        <title>A reference genome for Trichogramma kaykai: A tiny desert-dwelling parasitoid wasp with competing sex-ratio distorters.</title>
        <authorList>
            <person name="Culotta J."/>
            <person name="Lindsey A.R."/>
        </authorList>
    </citation>
    <scope>NUCLEOTIDE SEQUENCE [LARGE SCALE GENOMIC DNA]</scope>
    <source>
        <strain evidence="2 3">KSX58</strain>
    </source>
</reference>
<dbReference type="EMBL" id="JBJJXI010000181">
    <property type="protein sequence ID" value="KAL3384010.1"/>
    <property type="molecule type" value="Genomic_DNA"/>
</dbReference>
<feature type="region of interest" description="Disordered" evidence="1">
    <location>
        <begin position="77"/>
        <end position="129"/>
    </location>
</feature>
<dbReference type="AlphaFoldDB" id="A0ABD2VTJ3"/>
<gene>
    <name evidence="2" type="ORF">TKK_020354</name>
</gene>